<sequence length="103" mass="10991">MASITFNKNWVIIEADADVEKINFGFFEADAGSVSSAPTSGKSEKATAHYKQNNPPPQAYIVTTQANFTEDAHVTIRGGGKSSNTIVAQDRVGTMGVWTLVGK</sequence>
<dbReference type="EMBL" id="LYXU01000059">
    <property type="protein sequence ID" value="OBS16849.1"/>
    <property type="molecule type" value="Genomic_DNA"/>
</dbReference>
<protein>
    <submittedName>
        <fullName evidence="3">Uncharacterized protein</fullName>
    </submittedName>
</protein>
<evidence type="ECO:0000313" key="2">
    <source>
        <dbReference type="EMBL" id="OBS16840.1"/>
    </source>
</evidence>
<dbReference type="EMBL" id="LYXU01000008">
    <property type="protein sequence ID" value="OBS17612.1"/>
    <property type="molecule type" value="Genomic_DNA"/>
</dbReference>
<dbReference type="Proteomes" id="UP000091967">
    <property type="component" value="Unassembled WGS sequence"/>
</dbReference>
<gene>
    <name evidence="4" type="ORF">FPOA_11930</name>
    <name evidence="3" type="ORF">FPOA_12578</name>
    <name evidence="2" type="ORF">FPOA_12581</name>
</gene>
<reference evidence="3 5" key="1">
    <citation type="submission" date="2016-06" db="EMBL/GenBank/DDBJ databases">
        <title>Living apart together: crosstalk between the core and supernumerary genomes in a fungal plant pathogen.</title>
        <authorList>
            <person name="Vanheule A."/>
            <person name="Audenaert K."/>
            <person name="Warris S."/>
            <person name="Van De Geest H."/>
            <person name="Schijlen E."/>
            <person name="Hofte M."/>
            <person name="De Saeger S."/>
            <person name="Haesaert G."/>
            <person name="Waalwijk C."/>
            <person name="Van Der Lee T."/>
        </authorList>
    </citation>
    <scope>NUCLEOTIDE SEQUENCE [LARGE SCALE GENOMIC DNA]</scope>
    <source>
        <strain evidence="3 5">2516</strain>
    </source>
</reference>
<evidence type="ECO:0000256" key="1">
    <source>
        <dbReference type="SAM" id="MobiDB-lite"/>
    </source>
</evidence>
<evidence type="ECO:0000313" key="4">
    <source>
        <dbReference type="EMBL" id="OBS17612.1"/>
    </source>
</evidence>
<proteinExistence type="predicted"/>
<evidence type="ECO:0000313" key="3">
    <source>
        <dbReference type="EMBL" id="OBS16849.1"/>
    </source>
</evidence>
<comment type="caution">
    <text evidence="3">The sequence shown here is derived from an EMBL/GenBank/DDBJ whole genome shotgun (WGS) entry which is preliminary data.</text>
</comment>
<organism evidence="3 5">
    <name type="scientific">Fusarium poae</name>
    <dbReference type="NCBI Taxonomy" id="36050"/>
    <lineage>
        <taxon>Eukaryota</taxon>
        <taxon>Fungi</taxon>
        <taxon>Dikarya</taxon>
        <taxon>Ascomycota</taxon>
        <taxon>Pezizomycotina</taxon>
        <taxon>Sordariomycetes</taxon>
        <taxon>Hypocreomycetidae</taxon>
        <taxon>Hypocreales</taxon>
        <taxon>Nectriaceae</taxon>
        <taxon>Fusarium</taxon>
    </lineage>
</organism>
<dbReference type="EMBL" id="LYXU01000060">
    <property type="protein sequence ID" value="OBS16840.1"/>
    <property type="molecule type" value="Genomic_DNA"/>
</dbReference>
<accession>A0A1B8A8Q0</accession>
<dbReference type="AlphaFoldDB" id="A0A1B8A8Q0"/>
<evidence type="ECO:0000313" key="5">
    <source>
        <dbReference type="Proteomes" id="UP000091967"/>
    </source>
</evidence>
<keyword evidence="5" id="KW-1185">Reference proteome</keyword>
<feature type="region of interest" description="Disordered" evidence="1">
    <location>
        <begin position="32"/>
        <end position="56"/>
    </location>
</feature>
<name>A0A1B8A8Q0_FUSPO</name>